<dbReference type="STRING" id="593750.Metfor_0494"/>
<dbReference type="eggNOG" id="arCOG01728">
    <property type="taxonomic scope" value="Archaea"/>
</dbReference>
<dbReference type="HAMAP" id="MF_00055">
    <property type="entry name" value="MEMO1"/>
    <property type="match status" value="1"/>
</dbReference>
<dbReference type="NCBIfam" id="TIGR04336">
    <property type="entry name" value="AmmeMemoSam_B"/>
    <property type="match status" value="1"/>
</dbReference>
<reference evidence="4" key="1">
    <citation type="submission" date="2011-12" db="EMBL/GenBank/DDBJ databases">
        <title>Complete sequence of Methanoregula formicicum SMSP.</title>
        <authorList>
            <person name="Lucas S."/>
            <person name="Han J."/>
            <person name="Lapidus A."/>
            <person name="Cheng J.-F."/>
            <person name="Goodwin L."/>
            <person name="Pitluck S."/>
            <person name="Peters L."/>
            <person name="Ovchinnikova G."/>
            <person name="Teshima H."/>
            <person name="Detter J.C."/>
            <person name="Han C."/>
            <person name="Tapia R."/>
            <person name="Land M."/>
            <person name="Hauser L."/>
            <person name="Kyrpides N."/>
            <person name="Ivanova N."/>
            <person name="Pagani I."/>
            <person name="Imachi H."/>
            <person name="Tamaki H."/>
            <person name="Sekiguchi Y."/>
            <person name="Kamagata Y."/>
            <person name="Cadillo-Quiroz H."/>
            <person name="Zinder S."/>
            <person name="Liu W.-T."/>
            <person name="Woyke T."/>
        </authorList>
    </citation>
    <scope>NUCLEOTIDE SEQUENCE [LARGE SCALE GENOMIC DNA]</scope>
    <source>
        <strain evidence="4">DSM 22288 / NBRC 105244 / SMSP</strain>
    </source>
</reference>
<evidence type="ECO:0000313" key="4">
    <source>
        <dbReference type="Proteomes" id="UP000010824"/>
    </source>
</evidence>
<dbReference type="AlphaFoldDB" id="L0HEM8"/>
<dbReference type="Proteomes" id="UP000010824">
    <property type="component" value="Chromosome"/>
</dbReference>
<organism evidence="3 4">
    <name type="scientific">Methanoregula formicica (strain DSM 22288 / NBRC 105244 / SMSP)</name>
    <dbReference type="NCBI Taxonomy" id="593750"/>
    <lineage>
        <taxon>Archaea</taxon>
        <taxon>Methanobacteriati</taxon>
        <taxon>Methanobacteriota</taxon>
        <taxon>Stenosarchaea group</taxon>
        <taxon>Methanomicrobia</taxon>
        <taxon>Methanomicrobiales</taxon>
        <taxon>Methanoregulaceae</taxon>
        <taxon>Methanoregula</taxon>
    </lineage>
</organism>
<sequence length="263" mass="29049">MKMRACAVAGMFYPREPSHLEQLLEKFFSAVPDVAGRPLGIVSPHAGYIYSGQVAATAFGAIPPDFSGTFVIIGPSHRGYITCVSEVPWETPLGVVDTDTEFVRALDMETDELSHRDEHSIEVQVPFIKYRFPRARIAPVMMGQQDYPGAVRLGEKIFAAIRRTKRDVRIVASSDFSHYVPEKKAKEEDLFAIDALRSLDTREFYRRIAEKRITACGYGPITAMVTACTGLGAKAAELIRYATSGETTGDYREVVGYASIAVI</sequence>
<dbReference type="EMBL" id="CP003167">
    <property type="protein sequence ID" value="AGB01564.1"/>
    <property type="molecule type" value="Genomic_DNA"/>
</dbReference>
<keyword evidence="3" id="KW-0223">Dioxygenase</keyword>
<evidence type="ECO:0000256" key="2">
    <source>
        <dbReference type="HAMAP-Rule" id="MF_00055"/>
    </source>
</evidence>
<dbReference type="Gene3D" id="3.40.830.10">
    <property type="entry name" value="LigB-like"/>
    <property type="match status" value="1"/>
</dbReference>
<protein>
    <recommendedName>
        <fullName evidence="2">MEMO1 family protein Metfor_0494</fullName>
    </recommendedName>
</protein>
<dbReference type="OrthoDB" id="372162at2157"/>
<dbReference type="HOGENOM" id="CLU_038085_2_0_2"/>
<gene>
    <name evidence="3" type="ordered locus">Metfor_0494</name>
</gene>
<evidence type="ECO:0000313" key="3">
    <source>
        <dbReference type="EMBL" id="AGB01564.1"/>
    </source>
</evidence>
<keyword evidence="3" id="KW-0560">Oxidoreductase</keyword>
<dbReference type="Pfam" id="PF01875">
    <property type="entry name" value="Memo"/>
    <property type="match status" value="1"/>
</dbReference>
<keyword evidence="4" id="KW-1185">Reference proteome</keyword>
<dbReference type="PANTHER" id="PTHR11060:SF0">
    <property type="entry name" value="PROTEIN MEMO1"/>
    <property type="match status" value="1"/>
</dbReference>
<dbReference type="GeneID" id="14309167"/>
<comment type="similarity">
    <text evidence="1 2">Belongs to the MEMO1 family.</text>
</comment>
<evidence type="ECO:0000256" key="1">
    <source>
        <dbReference type="ARBA" id="ARBA00006315"/>
    </source>
</evidence>
<dbReference type="FunCoup" id="L0HEM8">
    <property type="interactions" value="100"/>
</dbReference>
<dbReference type="InterPro" id="IPR002737">
    <property type="entry name" value="MEMO1_fam"/>
</dbReference>
<proteinExistence type="inferred from homology"/>
<accession>L0HEM8</accession>
<dbReference type="RefSeq" id="WP_015284528.1">
    <property type="nucleotide sequence ID" value="NC_019943.1"/>
</dbReference>
<dbReference type="PANTHER" id="PTHR11060">
    <property type="entry name" value="PROTEIN MEMO1"/>
    <property type="match status" value="1"/>
</dbReference>
<dbReference type="CDD" id="cd07361">
    <property type="entry name" value="MEMO_like"/>
    <property type="match status" value="1"/>
</dbReference>
<dbReference type="InParanoid" id="L0HEM8"/>
<reference evidence="3 4" key="2">
    <citation type="journal article" date="2014" name="Genome Announc.">
        <title>Complete Genome Sequence of Methanoregula formicica SMSPT, a Mesophilic Hydrogenotrophic Methanogen Isolated from a Methanogenic Upflow Anaerobic Sludge Blanket Reactor.</title>
        <authorList>
            <person name="Yamamoto K."/>
            <person name="Tamaki H."/>
            <person name="Cadillo-Quiroz H."/>
            <person name="Imachi H."/>
            <person name="Kyrpides N."/>
            <person name="Woyke T."/>
            <person name="Goodwin L."/>
            <person name="Zinder S.H."/>
            <person name="Kamagata Y."/>
            <person name="Liu W.T."/>
        </authorList>
    </citation>
    <scope>NUCLEOTIDE SEQUENCE [LARGE SCALE GENOMIC DNA]</scope>
    <source>
        <strain evidence="4">DSM 22288 / NBRC 105244 / SMSP</strain>
    </source>
</reference>
<dbReference type="GO" id="GO:0051213">
    <property type="term" value="F:dioxygenase activity"/>
    <property type="evidence" value="ECO:0007669"/>
    <property type="project" value="UniProtKB-KW"/>
</dbReference>
<dbReference type="KEGG" id="mfo:Metfor_0494"/>
<name>L0HEM8_METFS</name>